<gene>
    <name evidence="1" type="ORF">SRO942_LOCUS43580</name>
</gene>
<accession>A0A8S2X3H9</accession>
<feature type="non-terminal residue" evidence="1">
    <location>
        <position position="1"/>
    </location>
</feature>
<reference evidence="1" key="1">
    <citation type="submission" date="2021-02" db="EMBL/GenBank/DDBJ databases">
        <authorList>
            <person name="Nowell W R."/>
        </authorList>
    </citation>
    <scope>NUCLEOTIDE SEQUENCE</scope>
</reference>
<dbReference type="Proteomes" id="UP000681722">
    <property type="component" value="Unassembled WGS sequence"/>
</dbReference>
<sequence length="77" mass="9112">ELSVNTISVRNELRSIHQFHSQHEHDYLLSKDGYYIPDLNDTTDLSSLNDIHTNTAANFVWPVGTEVWHTYERREQR</sequence>
<proteinExistence type="predicted"/>
<organism evidence="1 2">
    <name type="scientific">Didymodactylos carnosus</name>
    <dbReference type="NCBI Taxonomy" id="1234261"/>
    <lineage>
        <taxon>Eukaryota</taxon>
        <taxon>Metazoa</taxon>
        <taxon>Spiralia</taxon>
        <taxon>Gnathifera</taxon>
        <taxon>Rotifera</taxon>
        <taxon>Eurotatoria</taxon>
        <taxon>Bdelloidea</taxon>
        <taxon>Philodinida</taxon>
        <taxon>Philodinidae</taxon>
        <taxon>Didymodactylos</taxon>
    </lineage>
</organism>
<comment type="caution">
    <text evidence="1">The sequence shown here is derived from an EMBL/GenBank/DDBJ whole genome shotgun (WGS) entry which is preliminary data.</text>
</comment>
<evidence type="ECO:0000313" key="2">
    <source>
        <dbReference type="Proteomes" id="UP000681722"/>
    </source>
</evidence>
<evidence type="ECO:0000313" key="1">
    <source>
        <dbReference type="EMBL" id="CAF4476550.1"/>
    </source>
</evidence>
<dbReference type="EMBL" id="CAJOBC010101892">
    <property type="protein sequence ID" value="CAF4476550.1"/>
    <property type="molecule type" value="Genomic_DNA"/>
</dbReference>
<protein>
    <submittedName>
        <fullName evidence="1">Uncharacterized protein</fullName>
    </submittedName>
</protein>
<name>A0A8S2X3H9_9BILA</name>
<dbReference type="AlphaFoldDB" id="A0A8S2X3H9"/>